<keyword evidence="1" id="KW-0418">Kinase</keyword>
<dbReference type="KEGG" id="fmr:Fuma_00356"/>
<dbReference type="CDD" id="cd16936">
    <property type="entry name" value="HATPase_RsbW-like"/>
    <property type="match status" value="1"/>
</dbReference>
<dbReference type="OrthoDB" id="9792240at2"/>
<dbReference type="SUPFAM" id="SSF55874">
    <property type="entry name" value="ATPase domain of HSP90 chaperone/DNA topoisomerase II/histidine kinase"/>
    <property type="match status" value="1"/>
</dbReference>
<dbReference type="Gene3D" id="3.30.565.10">
    <property type="entry name" value="Histidine kinase-like ATPase, C-terminal domain"/>
    <property type="match status" value="1"/>
</dbReference>
<name>A0A1P8W9P7_9PLAN</name>
<evidence type="ECO:0000313" key="3">
    <source>
        <dbReference type="EMBL" id="APZ90772.1"/>
    </source>
</evidence>
<dbReference type="PANTHER" id="PTHR35526">
    <property type="entry name" value="ANTI-SIGMA-F FACTOR RSBW-RELATED"/>
    <property type="match status" value="1"/>
</dbReference>
<dbReference type="Pfam" id="PF13581">
    <property type="entry name" value="HATPase_c_2"/>
    <property type="match status" value="1"/>
</dbReference>
<accession>A0A1P8W9P7</accession>
<keyword evidence="1" id="KW-0808">Transferase</keyword>
<dbReference type="STRING" id="1891926.Fuma_00356"/>
<evidence type="ECO:0000256" key="1">
    <source>
        <dbReference type="ARBA" id="ARBA00022527"/>
    </source>
</evidence>
<keyword evidence="1" id="KW-0723">Serine/threonine-protein kinase</keyword>
<dbReference type="InterPro" id="IPR050267">
    <property type="entry name" value="Anti-sigma-factor_SerPK"/>
</dbReference>
<gene>
    <name evidence="3" type="ORF">Fuma_00356</name>
</gene>
<reference evidence="3 4" key="1">
    <citation type="journal article" date="2016" name="Front. Microbiol.">
        <title>Fuerstia marisgermanicae gen. nov., sp. nov., an Unusual Member of the Phylum Planctomycetes from the German Wadden Sea.</title>
        <authorList>
            <person name="Kohn T."/>
            <person name="Heuer A."/>
            <person name="Jogler M."/>
            <person name="Vollmers J."/>
            <person name="Boedeker C."/>
            <person name="Bunk B."/>
            <person name="Rast P."/>
            <person name="Borchert D."/>
            <person name="Glockner I."/>
            <person name="Freese H.M."/>
            <person name="Klenk H.P."/>
            <person name="Overmann J."/>
            <person name="Kaster A.K."/>
            <person name="Rohde M."/>
            <person name="Wiegand S."/>
            <person name="Jogler C."/>
        </authorList>
    </citation>
    <scope>NUCLEOTIDE SEQUENCE [LARGE SCALE GENOMIC DNA]</scope>
    <source>
        <strain evidence="3 4">NH11</strain>
    </source>
</reference>
<evidence type="ECO:0000313" key="4">
    <source>
        <dbReference type="Proteomes" id="UP000187735"/>
    </source>
</evidence>
<dbReference type="GO" id="GO:0004674">
    <property type="term" value="F:protein serine/threonine kinase activity"/>
    <property type="evidence" value="ECO:0007669"/>
    <property type="project" value="UniProtKB-KW"/>
</dbReference>
<protein>
    <submittedName>
        <fullName evidence="3">Anti-sigma F factor</fullName>
    </submittedName>
</protein>
<dbReference type="EMBL" id="CP017641">
    <property type="protein sequence ID" value="APZ90772.1"/>
    <property type="molecule type" value="Genomic_DNA"/>
</dbReference>
<organism evidence="3 4">
    <name type="scientific">Fuerstiella marisgermanici</name>
    <dbReference type="NCBI Taxonomy" id="1891926"/>
    <lineage>
        <taxon>Bacteria</taxon>
        <taxon>Pseudomonadati</taxon>
        <taxon>Planctomycetota</taxon>
        <taxon>Planctomycetia</taxon>
        <taxon>Planctomycetales</taxon>
        <taxon>Planctomycetaceae</taxon>
        <taxon>Fuerstiella</taxon>
    </lineage>
</organism>
<dbReference type="InterPro" id="IPR036890">
    <property type="entry name" value="HATPase_C_sf"/>
</dbReference>
<dbReference type="RefSeq" id="WP_083731726.1">
    <property type="nucleotide sequence ID" value="NZ_CP017641.1"/>
</dbReference>
<evidence type="ECO:0000259" key="2">
    <source>
        <dbReference type="Pfam" id="PF13581"/>
    </source>
</evidence>
<dbReference type="InterPro" id="IPR003594">
    <property type="entry name" value="HATPase_dom"/>
</dbReference>
<dbReference type="Proteomes" id="UP000187735">
    <property type="component" value="Chromosome"/>
</dbReference>
<proteinExistence type="predicted"/>
<sequence length="141" mass="16121">MMMLDYFLNLKLPTDPTRIVSVQTRVDDMMIEHRYGNRDRFAVRLSLEEALINAMKHGNSFDAQKTVRLQCVVTPVRLVVEVEDEGLGFNPSEVPDPTTPKGVGRFHGRGLYLMRNYMTRVLHSNGGRLVVMEKVRSSKKV</sequence>
<keyword evidence="4" id="KW-1185">Reference proteome</keyword>
<feature type="domain" description="Histidine kinase/HSP90-like ATPase" evidence="2">
    <location>
        <begin position="13"/>
        <end position="134"/>
    </location>
</feature>
<dbReference type="PANTHER" id="PTHR35526:SF3">
    <property type="entry name" value="ANTI-SIGMA-F FACTOR RSBW"/>
    <property type="match status" value="1"/>
</dbReference>
<dbReference type="AlphaFoldDB" id="A0A1P8W9P7"/>